<feature type="region of interest" description="Disordered" evidence="1">
    <location>
        <begin position="273"/>
        <end position="336"/>
    </location>
</feature>
<gene>
    <name evidence="3" type="ORF">OIU77_008182</name>
</gene>
<sequence length="586" mass="65520">MTAFSNELLSSHSSSMNFMTELCFSHNCRVCAKEFPFFIKKICGDSGDEAVCPGRHNSPWGHFESLQSSDVFTPETYDCNNPKESESPRFQAILRVTSAPRKRFPADIKSFSHELNSKGVRPFPIWKPRGLNNLEEILVVIRAKFDKAKEEVNSDLAIFAADLVGILEKNADSHPEWQETIEDLLVMARSCAMTSPGEFWLQCEGIVQDLDDRRQELSPGTLKQLHTRMLFILTRCTRLLQFHKESGLAEDENVFQLNQLRLLQSADKCIPPGVGRDGKISNAPKKAASARKSYSQEQKAASVRKSYSQEQSAWGREQGGQNVDKNEPLKTSNDTKTASDVLLAAAKASELPLVKDMHEHSSKQQDNVSWGNWGDQQNLADESSIICRICEEEVPTLHVEDHSRICAITDRCDQMCLSVNERLVRISETLEKMIESFAQKDIQHAAGSPDIAKVSNSSVTEESDVLSPKLSDWSRRGSEDMLDCFPEADNSIFMDDMKGLPSMSCKTRFGPKSDQGMATSSAGSMTPRSPLLTPRNSQIDLLLAGKSAFYEHDDLPQVLVYFTLFLPINNWVMGPVPETSILKKRG</sequence>
<evidence type="ECO:0000259" key="2">
    <source>
        <dbReference type="Pfam" id="PF26031"/>
    </source>
</evidence>
<protein>
    <recommendedName>
        <fullName evidence="2">IREH1/IRE-like N-terminal domain-containing protein</fullName>
    </recommendedName>
</protein>
<feature type="domain" description="IREH1/IRE-like N-terminal" evidence="2">
    <location>
        <begin position="126"/>
        <end position="244"/>
    </location>
</feature>
<proteinExistence type="predicted"/>
<evidence type="ECO:0000313" key="4">
    <source>
        <dbReference type="Proteomes" id="UP001141253"/>
    </source>
</evidence>
<reference evidence="3" key="2">
    <citation type="journal article" date="2023" name="Int. J. Mol. Sci.">
        <title>De Novo Assembly and Annotation of 11 Diverse Shrub Willow (Salix) Genomes Reveals Novel Gene Organization in Sex-Linked Regions.</title>
        <authorList>
            <person name="Hyden B."/>
            <person name="Feng K."/>
            <person name="Yates T.B."/>
            <person name="Jawdy S."/>
            <person name="Cereghino C."/>
            <person name="Smart L.B."/>
            <person name="Muchero W."/>
        </authorList>
    </citation>
    <scope>NUCLEOTIDE SEQUENCE</scope>
    <source>
        <tissue evidence="3">Shoot tip</tissue>
    </source>
</reference>
<evidence type="ECO:0000313" key="3">
    <source>
        <dbReference type="EMBL" id="KAJ6340371.1"/>
    </source>
</evidence>
<feature type="region of interest" description="Disordered" evidence="1">
    <location>
        <begin position="510"/>
        <end position="532"/>
    </location>
</feature>
<dbReference type="InterPro" id="IPR058783">
    <property type="entry name" value="IREH1/IRE-like_N"/>
</dbReference>
<organism evidence="3 4">
    <name type="scientific">Salix suchowensis</name>
    <dbReference type="NCBI Taxonomy" id="1278906"/>
    <lineage>
        <taxon>Eukaryota</taxon>
        <taxon>Viridiplantae</taxon>
        <taxon>Streptophyta</taxon>
        <taxon>Embryophyta</taxon>
        <taxon>Tracheophyta</taxon>
        <taxon>Spermatophyta</taxon>
        <taxon>Magnoliopsida</taxon>
        <taxon>eudicotyledons</taxon>
        <taxon>Gunneridae</taxon>
        <taxon>Pentapetalae</taxon>
        <taxon>rosids</taxon>
        <taxon>fabids</taxon>
        <taxon>Malpighiales</taxon>
        <taxon>Salicaceae</taxon>
        <taxon>Saliceae</taxon>
        <taxon>Salix</taxon>
    </lineage>
</organism>
<accession>A0ABQ9AJI9</accession>
<dbReference type="Proteomes" id="UP001141253">
    <property type="component" value="Chromosome 15W"/>
</dbReference>
<name>A0ABQ9AJI9_9ROSI</name>
<comment type="caution">
    <text evidence="3">The sequence shown here is derived from an EMBL/GenBank/DDBJ whole genome shotgun (WGS) entry which is preliminary data.</text>
</comment>
<feature type="compositionally biased region" description="Polar residues" evidence="1">
    <location>
        <begin position="516"/>
        <end position="527"/>
    </location>
</feature>
<feature type="compositionally biased region" description="Polar residues" evidence="1">
    <location>
        <begin position="292"/>
        <end position="312"/>
    </location>
</feature>
<feature type="compositionally biased region" description="Polar residues" evidence="1">
    <location>
        <begin position="319"/>
        <end position="336"/>
    </location>
</feature>
<reference evidence="3" key="1">
    <citation type="submission" date="2022-10" db="EMBL/GenBank/DDBJ databases">
        <authorList>
            <person name="Hyden B.L."/>
            <person name="Feng K."/>
            <person name="Yates T."/>
            <person name="Jawdy S."/>
            <person name="Smart L.B."/>
            <person name="Muchero W."/>
        </authorList>
    </citation>
    <scope>NUCLEOTIDE SEQUENCE</scope>
    <source>
        <tissue evidence="3">Shoot tip</tissue>
    </source>
</reference>
<dbReference type="Pfam" id="PF26031">
    <property type="entry name" value="IREH1"/>
    <property type="match status" value="1"/>
</dbReference>
<evidence type="ECO:0000256" key="1">
    <source>
        <dbReference type="SAM" id="MobiDB-lite"/>
    </source>
</evidence>
<dbReference type="EMBL" id="JAPFFI010000020">
    <property type="protein sequence ID" value="KAJ6340371.1"/>
    <property type="molecule type" value="Genomic_DNA"/>
</dbReference>
<keyword evidence="4" id="KW-1185">Reference proteome</keyword>